<evidence type="ECO:0000256" key="12">
    <source>
        <dbReference type="SAM" id="MobiDB-lite"/>
    </source>
</evidence>
<evidence type="ECO:0000256" key="5">
    <source>
        <dbReference type="ARBA" id="ARBA00022475"/>
    </source>
</evidence>
<keyword evidence="6 11" id="KW-0812">Transmembrane</keyword>
<comment type="caution">
    <text evidence="13">The sequence shown here is derived from an EMBL/GenBank/DDBJ whole genome shotgun (WGS) entry which is preliminary data.</text>
</comment>
<dbReference type="NCBIfam" id="TIGR00810">
    <property type="entry name" value="secG"/>
    <property type="match status" value="1"/>
</dbReference>
<comment type="caution">
    <text evidence="11">Lacks conserved residue(s) required for the propagation of feature annotation.</text>
</comment>
<dbReference type="InterPro" id="IPR004692">
    <property type="entry name" value="SecG"/>
</dbReference>
<dbReference type="GO" id="GO:0009306">
    <property type="term" value="P:protein secretion"/>
    <property type="evidence" value="ECO:0007669"/>
    <property type="project" value="UniProtKB-UniRule"/>
</dbReference>
<dbReference type="PANTHER" id="PTHR34182">
    <property type="entry name" value="PROTEIN-EXPORT MEMBRANE PROTEIN SECG"/>
    <property type="match status" value="1"/>
</dbReference>
<comment type="subcellular location">
    <subcellularLocation>
        <location evidence="1 11">Cell membrane</location>
        <topology evidence="1 11">Multi-pass membrane protein</topology>
    </subcellularLocation>
</comment>
<dbReference type="AlphaFoldDB" id="A0AAE3G5E3"/>
<comment type="function">
    <text evidence="11">Involved in protein export. Participates in an early event of protein translocation.</text>
</comment>
<name>A0AAE3G5E3_9GAMM</name>
<evidence type="ECO:0000256" key="7">
    <source>
        <dbReference type="ARBA" id="ARBA00022927"/>
    </source>
</evidence>
<dbReference type="PANTHER" id="PTHR34182:SF1">
    <property type="entry name" value="PROTEIN-EXPORT MEMBRANE PROTEIN SECG"/>
    <property type="match status" value="1"/>
</dbReference>
<keyword evidence="8 11" id="KW-1133">Transmembrane helix</keyword>
<evidence type="ECO:0000256" key="4">
    <source>
        <dbReference type="ARBA" id="ARBA00022448"/>
    </source>
</evidence>
<feature type="compositionally biased region" description="Acidic residues" evidence="12">
    <location>
        <begin position="87"/>
        <end position="120"/>
    </location>
</feature>
<proteinExistence type="inferred from homology"/>
<sequence length="120" mass="12069">MGQIILVIHVLIAITLVVLVLLQHGKGADAGAAFGSGASATVFGAQGSSSFLVRITTALAIGFFLTSLTLAMIAARQSTPGSVADLIGDEPASEVEEGAPGAPDEDTDEVIEDAPPPPDE</sequence>
<keyword evidence="4 11" id="KW-0813">Transport</keyword>
<dbReference type="Proteomes" id="UP001205843">
    <property type="component" value="Unassembled WGS sequence"/>
</dbReference>
<dbReference type="Pfam" id="PF03840">
    <property type="entry name" value="SecG"/>
    <property type="match status" value="1"/>
</dbReference>
<keyword evidence="5 11" id="KW-1003">Cell membrane</keyword>
<evidence type="ECO:0000256" key="3">
    <source>
        <dbReference type="ARBA" id="ARBA00017876"/>
    </source>
</evidence>
<dbReference type="GO" id="GO:0043952">
    <property type="term" value="P:protein transport by the Sec complex"/>
    <property type="evidence" value="ECO:0007669"/>
    <property type="project" value="TreeGrafter"/>
</dbReference>
<feature type="transmembrane region" description="Helical" evidence="11">
    <location>
        <begin position="51"/>
        <end position="73"/>
    </location>
</feature>
<keyword evidence="10 11" id="KW-0472">Membrane</keyword>
<accession>A0AAE3G5E3</accession>
<evidence type="ECO:0000313" key="13">
    <source>
        <dbReference type="EMBL" id="MCP1674728.1"/>
    </source>
</evidence>
<evidence type="ECO:0000256" key="9">
    <source>
        <dbReference type="ARBA" id="ARBA00023010"/>
    </source>
</evidence>
<evidence type="ECO:0000256" key="2">
    <source>
        <dbReference type="ARBA" id="ARBA00008445"/>
    </source>
</evidence>
<reference evidence="13" key="1">
    <citation type="submission" date="2022-03" db="EMBL/GenBank/DDBJ databases">
        <title>Genomic Encyclopedia of Type Strains, Phase III (KMG-III): the genomes of soil and plant-associated and newly described type strains.</title>
        <authorList>
            <person name="Whitman W."/>
        </authorList>
    </citation>
    <scope>NUCLEOTIDE SEQUENCE</scope>
    <source>
        <strain evidence="13">ANL 6-2</strain>
    </source>
</reference>
<comment type="similarity">
    <text evidence="2 11">Belongs to the SecG family.</text>
</comment>
<evidence type="ECO:0000313" key="14">
    <source>
        <dbReference type="Proteomes" id="UP001205843"/>
    </source>
</evidence>
<evidence type="ECO:0000256" key="1">
    <source>
        <dbReference type="ARBA" id="ARBA00004651"/>
    </source>
</evidence>
<dbReference type="GO" id="GO:0005886">
    <property type="term" value="C:plasma membrane"/>
    <property type="evidence" value="ECO:0007669"/>
    <property type="project" value="UniProtKB-SubCell"/>
</dbReference>
<dbReference type="PRINTS" id="PR01651">
    <property type="entry name" value="SECGEXPORT"/>
</dbReference>
<keyword evidence="14" id="KW-1185">Reference proteome</keyword>
<keyword evidence="7 11" id="KW-0653">Protein transport</keyword>
<dbReference type="EMBL" id="JALJXV010000004">
    <property type="protein sequence ID" value="MCP1674728.1"/>
    <property type="molecule type" value="Genomic_DNA"/>
</dbReference>
<evidence type="ECO:0000256" key="8">
    <source>
        <dbReference type="ARBA" id="ARBA00022989"/>
    </source>
</evidence>
<evidence type="ECO:0000256" key="11">
    <source>
        <dbReference type="RuleBase" id="RU365087"/>
    </source>
</evidence>
<organism evidence="13 14">
    <name type="scientific">Natronocella acetinitrilica</name>
    <dbReference type="NCBI Taxonomy" id="414046"/>
    <lineage>
        <taxon>Bacteria</taxon>
        <taxon>Pseudomonadati</taxon>
        <taxon>Pseudomonadota</taxon>
        <taxon>Gammaproteobacteria</taxon>
        <taxon>Chromatiales</taxon>
        <taxon>Ectothiorhodospiraceae</taxon>
        <taxon>Natronocella</taxon>
    </lineage>
</organism>
<keyword evidence="9 11" id="KW-0811">Translocation</keyword>
<gene>
    <name evidence="13" type="ORF">J2T57_001866</name>
</gene>
<feature type="region of interest" description="Disordered" evidence="12">
    <location>
        <begin position="84"/>
        <end position="120"/>
    </location>
</feature>
<evidence type="ECO:0000256" key="10">
    <source>
        <dbReference type="ARBA" id="ARBA00023136"/>
    </source>
</evidence>
<dbReference type="GO" id="GO:0065002">
    <property type="term" value="P:intracellular protein transmembrane transport"/>
    <property type="evidence" value="ECO:0007669"/>
    <property type="project" value="TreeGrafter"/>
</dbReference>
<protein>
    <recommendedName>
        <fullName evidence="3 11">Protein-export membrane protein SecG</fullName>
    </recommendedName>
</protein>
<evidence type="ECO:0000256" key="6">
    <source>
        <dbReference type="ARBA" id="ARBA00022692"/>
    </source>
</evidence>
<dbReference type="GO" id="GO:0015450">
    <property type="term" value="F:protein-transporting ATPase activity"/>
    <property type="evidence" value="ECO:0007669"/>
    <property type="project" value="UniProtKB-UniRule"/>
</dbReference>